<dbReference type="RefSeq" id="WP_244870351.1">
    <property type="nucleotide sequence ID" value="NZ_CP007493.1"/>
</dbReference>
<gene>
    <name evidence="1" type="ORF">TCARB_0822</name>
</gene>
<protein>
    <submittedName>
        <fullName evidence="1">Uncharacterized protein</fullName>
    </submittedName>
</protein>
<evidence type="ECO:0000313" key="1">
    <source>
        <dbReference type="EMBL" id="AJB41874.1"/>
    </source>
</evidence>
<dbReference type="GeneID" id="25406249"/>
<dbReference type="AlphaFoldDB" id="A0A3G1A8T0"/>
<evidence type="ECO:0000313" key="2">
    <source>
        <dbReference type="Proteomes" id="UP000266720"/>
    </source>
</evidence>
<dbReference type="EMBL" id="CP007493">
    <property type="protein sequence ID" value="AJB41874.1"/>
    <property type="molecule type" value="Genomic_DNA"/>
</dbReference>
<dbReference type="Proteomes" id="UP000266720">
    <property type="component" value="Chromosome"/>
</dbReference>
<accession>A0A3G1A8T0</accession>
<organism evidence="1 2">
    <name type="scientific">Thermofilum adornatum 1505</name>
    <dbReference type="NCBI Taxonomy" id="697581"/>
    <lineage>
        <taxon>Archaea</taxon>
        <taxon>Thermoproteota</taxon>
        <taxon>Thermoprotei</taxon>
        <taxon>Thermofilales</taxon>
        <taxon>Thermofilaceae</taxon>
        <taxon>Thermofilum</taxon>
    </lineage>
</organism>
<sequence length="54" mass="6397">MEAREKELAIVRAPGIEETLEWIRQRREKLRAKQAKLGELAELDLEEEFNEDLC</sequence>
<proteinExistence type="predicted"/>
<name>A0A3G1A8T0_9CREN</name>
<reference evidence="2" key="1">
    <citation type="book" date="2010" name="EXTREMOPHILES" publisher="0:0-0">
        <title>Complete genome sequences of ten hyperthermophilic archaea reveal their metabolic capabilities and possible ecological roles.</title>
        <editorList>
            <person name="?"/>
        </editorList>
        <authorList>
            <person name="Ravin N.V."/>
            <person name="Mardanov A.V."/>
            <person name="Bonch-Osmolovskaya E.A."/>
            <person name="Skryabin K.G."/>
        </authorList>
    </citation>
    <scope>NUCLEOTIDE SEQUENCE [LARGE SCALE GENOMIC DNA]</scope>
    <source>
        <strain evidence="2">1505</strain>
    </source>
</reference>
<dbReference type="KEGG" id="tcb:TCARB_0822"/>